<evidence type="ECO:0000256" key="5">
    <source>
        <dbReference type="ARBA" id="ARBA00023277"/>
    </source>
</evidence>
<accession>A0ABQ0NXN8</accession>
<sequence>MASSPLSPRRAIISADDFGMSYEVNEAIECAHRNGVLTTTSLMVAAPAAEDALRRARRLPSLKVGLHLVTIEGDSVLKLPAITDDDGWFGRDQLKLGVEYFFSPRARSAMKREIEAQFRAFSRTGIPLDHANAHKHMHLHPTIGRMLIETGQVHGLKAVRTPAEPAAPLGMQTSIGDRALWYWTHLLRAQIRHAKMKTNDSCFGLRWSGHMTPQRIQSLIPRLPAGVSEIYFHPATAQNASMAALMPGYDQEGELAALLAPQTRELLEQHSIQPIGWSDL</sequence>
<dbReference type="InterPro" id="IPR011330">
    <property type="entry name" value="Glyco_hydro/deAcase_b/a-brl"/>
</dbReference>
<evidence type="ECO:0000313" key="7">
    <source>
        <dbReference type="Proteomes" id="UP001062901"/>
    </source>
</evidence>
<keyword evidence="7" id="KW-1185">Reference proteome</keyword>
<dbReference type="PANTHER" id="PTHR31609">
    <property type="entry name" value="YDJC DEACETYLASE FAMILY MEMBER"/>
    <property type="match status" value="1"/>
</dbReference>
<name>A0ABQ0NXN8_9PROT</name>
<dbReference type="InterPro" id="IPR006879">
    <property type="entry name" value="YdjC-like"/>
</dbReference>
<dbReference type="InterPro" id="IPR017836">
    <property type="entry name" value="Hopanoid_biosynth-assoc_HpnK"/>
</dbReference>
<dbReference type="Proteomes" id="UP001062901">
    <property type="component" value="Unassembled WGS sequence"/>
</dbReference>
<proteinExistence type="predicted"/>
<evidence type="ECO:0000313" key="6">
    <source>
        <dbReference type="EMBL" id="GBQ05966.1"/>
    </source>
</evidence>
<evidence type="ECO:0000256" key="1">
    <source>
        <dbReference type="ARBA" id="ARBA00001946"/>
    </source>
</evidence>
<dbReference type="Pfam" id="PF04794">
    <property type="entry name" value="YdjC"/>
    <property type="match status" value="1"/>
</dbReference>
<dbReference type="RefSeq" id="WP_018980051.1">
    <property type="nucleotide sequence ID" value="NZ_BAQD01000009.1"/>
</dbReference>
<dbReference type="NCBIfam" id="TIGR03473">
    <property type="entry name" value="HpnK"/>
    <property type="match status" value="1"/>
</dbReference>
<reference evidence="6" key="1">
    <citation type="submission" date="2013-04" db="EMBL/GenBank/DDBJ databases">
        <title>The genome sequencing project of 58 acetic acid bacteria.</title>
        <authorList>
            <person name="Okamoto-Kainuma A."/>
            <person name="Ishikawa M."/>
            <person name="Umino S."/>
            <person name="Koizumi Y."/>
            <person name="Shiwa Y."/>
            <person name="Yoshikawa H."/>
            <person name="Matsutani M."/>
            <person name="Matsushita K."/>
        </authorList>
    </citation>
    <scope>NUCLEOTIDE SEQUENCE</scope>
    <source>
        <strain evidence="6">DSM 15669</strain>
    </source>
</reference>
<organism evidence="6 7">
    <name type="scientific">Saccharibacter floricola DSM 15669</name>
    <dbReference type="NCBI Taxonomy" id="1123227"/>
    <lineage>
        <taxon>Bacteria</taxon>
        <taxon>Pseudomonadati</taxon>
        <taxon>Pseudomonadota</taxon>
        <taxon>Alphaproteobacteria</taxon>
        <taxon>Acetobacterales</taxon>
        <taxon>Acetobacteraceae</taxon>
        <taxon>Saccharibacter</taxon>
    </lineage>
</organism>
<evidence type="ECO:0000256" key="2">
    <source>
        <dbReference type="ARBA" id="ARBA00022723"/>
    </source>
</evidence>
<dbReference type="CDD" id="cd10804">
    <property type="entry name" value="YdjC_HpnK_like"/>
    <property type="match status" value="1"/>
</dbReference>
<dbReference type="Gene3D" id="3.20.20.370">
    <property type="entry name" value="Glycoside hydrolase/deacetylase"/>
    <property type="match status" value="1"/>
</dbReference>
<comment type="caution">
    <text evidence="6">The sequence shown here is derived from an EMBL/GenBank/DDBJ whole genome shotgun (WGS) entry which is preliminary data.</text>
</comment>
<keyword evidence="5" id="KW-0119">Carbohydrate metabolism</keyword>
<gene>
    <name evidence="6" type="ORF">AA15669_0723</name>
</gene>
<keyword evidence="2" id="KW-0479">Metal-binding</keyword>
<keyword evidence="3" id="KW-0378">Hydrolase</keyword>
<evidence type="ECO:0000256" key="3">
    <source>
        <dbReference type="ARBA" id="ARBA00022801"/>
    </source>
</evidence>
<evidence type="ECO:0000256" key="4">
    <source>
        <dbReference type="ARBA" id="ARBA00022842"/>
    </source>
</evidence>
<protein>
    <submittedName>
        <fullName evidence="6">Sugar phosphotransferase system protein</fullName>
    </submittedName>
</protein>
<comment type="cofactor">
    <cofactor evidence="1">
        <name>Mg(2+)</name>
        <dbReference type="ChEBI" id="CHEBI:18420"/>
    </cofactor>
</comment>
<dbReference type="SUPFAM" id="SSF88713">
    <property type="entry name" value="Glycoside hydrolase/deacetylase"/>
    <property type="match status" value="1"/>
</dbReference>
<keyword evidence="4" id="KW-0460">Magnesium</keyword>
<dbReference type="EMBL" id="BAQD01000009">
    <property type="protein sequence ID" value="GBQ05966.1"/>
    <property type="molecule type" value="Genomic_DNA"/>
</dbReference>
<dbReference type="PANTHER" id="PTHR31609:SF1">
    <property type="entry name" value="CARBOHYDRATE DEACETYLASE"/>
    <property type="match status" value="1"/>
</dbReference>